<organism evidence="2 3">
    <name type="scientific">Albula goreensis</name>
    <dbReference type="NCBI Taxonomy" id="1534307"/>
    <lineage>
        <taxon>Eukaryota</taxon>
        <taxon>Metazoa</taxon>
        <taxon>Chordata</taxon>
        <taxon>Craniata</taxon>
        <taxon>Vertebrata</taxon>
        <taxon>Euteleostomi</taxon>
        <taxon>Actinopterygii</taxon>
        <taxon>Neopterygii</taxon>
        <taxon>Teleostei</taxon>
        <taxon>Albuliformes</taxon>
        <taxon>Albulidae</taxon>
        <taxon>Albula</taxon>
    </lineage>
</organism>
<feature type="region of interest" description="Disordered" evidence="1">
    <location>
        <begin position="128"/>
        <end position="164"/>
    </location>
</feature>
<evidence type="ECO:0000313" key="3">
    <source>
        <dbReference type="Proteomes" id="UP000829720"/>
    </source>
</evidence>
<reference evidence="2" key="1">
    <citation type="submission" date="2021-01" db="EMBL/GenBank/DDBJ databases">
        <authorList>
            <person name="Zahm M."/>
            <person name="Roques C."/>
            <person name="Cabau C."/>
            <person name="Klopp C."/>
            <person name="Donnadieu C."/>
            <person name="Jouanno E."/>
            <person name="Lampietro C."/>
            <person name="Louis A."/>
            <person name="Herpin A."/>
            <person name="Echchiki A."/>
            <person name="Berthelot C."/>
            <person name="Parey E."/>
            <person name="Roest-Crollius H."/>
            <person name="Braasch I."/>
            <person name="Postlethwait J."/>
            <person name="Bobe J."/>
            <person name="Montfort J."/>
            <person name="Bouchez O."/>
            <person name="Begum T."/>
            <person name="Mejri S."/>
            <person name="Adams A."/>
            <person name="Chen W.-J."/>
            <person name="Guiguen Y."/>
        </authorList>
    </citation>
    <scope>NUCLEOTIDE SEQUENCE</scope>
    <source>
        <tissue evidence="2">Blood</tissue>
    </source>
</reference>
<comment type="caution">
    <text evidence="2">The sequence shown here is derived from an EMBL/GenBank/DDBJ whole genome shotgun (WGS) entry which is preliminary data.</text>
</comment>
<dbReference type="AlphaFoldDB" id="A0A8T3E2S7"/>
<feature type="compositionally biased region" description="Gly residues" evidence="1">
    <location>
        <begin position="244"/>
        <end position="262"/>
    </location>
</feature>
<name>A0A8T3E2S7_9TELE</name>
<sequence>MSLFLPSTDHTDCSNTRQQSSRKKEDLVHVKNSQNEEIGKDLRRAESQTGEERALQRSSERKEKELPVQIVEADGETADSMGTLKRIQKLVGGKKGSPEEGRGTSETSANIMDSVVKDDSPVMSCIGLAKKPEKKPSKDTTPQKVSENVDRTWGLGSRADPQSWASPSDLPFPWDGSYHTCRRPFPEHRVYNYDFTLPRGKDWNKYEYLIHENRHQLELSPPRFIRSITDLDICDPEVSQHWPGRGGRGGLKGAGGVHGIKMGGDSNIP</sequence>
<dbReference type="EMBL" id="JAERUA010000002">
    <property type="protein sequence ID" value="KAI1903681.1"/>
    <property type="molecule type" value="Genomic_DNA"/>
</dbReference>
<evidence type="ECO:0000256" key="1">
    <source>
        <dbReference type="SAM" id="MobiDB-lite"/>
    </source>
</evidence>
<protein>
    <submittedName>
        <fullName evidence="2">Uncharacterized protein</fullName>
    </submittedName>
</protein>
<accession>A0A8T3E2S7</accession>
<keyword evidence="3" id="KW-1185">Reference proteome</keyword>
<gene>
    <name evidence="2" type="ORF">AGOR_G00029730</name>
</gene>
<proteinExistence type="predicted"/>
<feature type="region of interest" description="Disordered" evidence="1">
    <location>
        <begin position="1"/>
        <end position="108"/>
    </location>
</feature>
<dbReference type="OrthoDB" id="8804924at2759"/>
<dbReference type="Proteomes" id="UP000829720">
    <property type="component" value="Unassembled WGS sequence"/>
</dbReference>
<feature type="region of interest" description="Disordered" evidence="1">
    <location>
        <begin position="242"/>
        <end position="269"/>
    </location>
</feature>
<feature type="compositionally biased region" description="Basic and acidic residues" evidence="1">
    <location>
        <begin position="37"/>
        <end position="66"/>
    </location>
</feature>
<evidence type="ECO:0000313" key="2">
    <source>
        <dbReference type="EMBL" id="KAI1903681.1"/>
    </source>
</evidence>